<feature type="region of interest" description="Disordered" evidence="2">
    <location>
        <begin position="251"/>
        <end position="293"/>
    </location>
</feature>
<accession>A0A026WLD4</accession>
<evidence type="ECO:0000313" key="5">
    <source>
        <dbReference type="Proteomes" id="UP000053097"/>
    </source>
</evidence>
<feature type="compositionally biased region" description="Polar residues" evidence="2">
    <location>
        <begin position="258"/>
        <end position="269"/>
    </location>
</feature>
<dbReference type="Proteomes" id="UP000053097">
    <property type="component" value="Unassembled WGS sequence"/>
</dbReference>
<dbReference type="InterPro" id="IPR019448">
    <property type="entry name" value="NT-C2"/>
</dbReference>
<dbReference type="InterPro" id="IPR039931">
    <property type="entry name" value="EEIG1/2-like"/>
</dbReference>
<dbReference type="PROSITE" id="PS51840">
    <property type="entry name" value="C2_NT"/>
    <property type="match status" value="1"/>
</dbReference>
<feature type="compositionally biased region" description="Basic and acidic residues" evidence="2">
    <location>
        <begin position="634"/>
        <end position="648"/>
    </location>
</feature>
<proteinExistence type="inferred from homology"/>
<dbReference type="PANTHER" id="PTHR21456:SF1">
    <property type="entry name" value="C2 NT-TYPE DOMAIN-CONTAINING PROTEIN"/>
    <property type="match status" value="1"/>
</dbReference>
<evidence type="ECO:0000313" key="4">
    <source>
        <dbReference type="EMBL" id="EZA56850.1"/>
    </source>
</evidence>
<name>A0A026WLD4_OOCBI</name>
<dbReference type="PANTHER" id="PTHR21456">
    <property type="entry name" value="FAMILY WITH SEQUENCE SIMILARITY 102"/>
    <property type="match status" value="1"/>
</dbReference>
<feature type="compositionally biased region" description="Polar residues" evidence="2">
    <location>
        <begin position="610"/>
        <end position="619"/>
    </location>
</feature>
<feature type="domain" description="C2 NT-type" evidence="3">
    <location>
        <begin position="2"/>
        <end position="144"/>
    </location>
</feature>
<dbReference type="OMA" id="QEHTVRW"/>
<dbReference type="AlphaFoldDB" id="A0A026WLD4"/>
<feature type="compositionally biased region" description="Low complexity" evidence="2">
    <location>
        <begin position="275"/>
        <end position="293"/>
    </location>
</feature>
<evidence type="ECO:0000259" key="3">
    <source>
        <dbReference type="PROSITE" id="PS51840"/>
    </source>
</evidence>
<feature type="compositionally biased region" description="Polar residues" evidence="2">
    <location>
        <begin position="539"/>
        <end position="548"/>
    </location>
</feature>
<evidence type="ECO:0000256" key="2">
    <source>
        <dbReference type="SAM" id="MobiDB-lite"/>
    </source>
</evidence>
<dbReference type="OrthoDB" id="3365224at2759"/>
<comment type="similarity">
    <text evidence="1">Belongs to the EEIG family.</text>
</comment>
<reference evidence="4 5" key="1">
    <citation type="journal article" date="2014" name="Curr. Biol.">
        <title>The genome of the clonal raider ant Cerapachys biroi.</title>
        <authorList>
            <person name="Oxley P.R."/>
            <person name="Ji L."/>
            <person name="Fetter-Pruneda I."/>
            <person name="McKenzie S.K."/>
            <person name="Li C."/>
            <person name="Hu H."/>
            <person name="Zhang G."/>
            <person name="Kronauer D.J."/>
        </authorList>
    </citation>
    <scope>NUCLEOTIDE SEQUENCE [LARGE SCALE GENOMIC DNA]</scope>
</reference>
<sequence length="729" mass="78843">MAFMMKKKKYKFSVEVDLEELTAVPFVSAVLFAKLRLLDGGSFVDHSTREEVQEHTVRWNAKFEFLCKMSANASTGVLDPCILRISVRKELKGGRSFQKLGFTDLNLAEFAGAGLCRRRCLLEGYDARHRQDNSMLRVTIKMNMLSGDILFKVPSPSLKQTQLAVPGAQGVPGVTGDEVPASERCTNREDYVSTGSLAGSIASASSGFGSLPKKRPALFTSELLSGTETYDPMTLSEIIPSAVPVEALVEAHTESGHSRNSSNTSQLSKGSGYGSLNSHSQHSRQSSSGDSGHISFERSPYFQFPDHNLETLDSLPLFYFKSPSWPVWAPRIPNSSQNPSAQPIACRPDTCVEPLSLQHPSSLSHMASRTRFWSASSPLSSRSGPTNAKNSRTTGIVTNNIHAVGKQQQQQPPFCVTGNGLVNDGSSRLNDCRNDADADNLIAPGIFRVPRHSRKNYERNSYEARNERNAIMSSLANESNGQPSNVFPVVKPRIGTAGWRGMSKTCDCIEKGKTSPVLRLVDQARAVSSPDPLHRPDNQRASLRPATTAQTLSMCKSYASSLDGFMNPCRGIGGGHRKLLDGAGGKLATVATSPADSEESSLGVPEIAPPNSQHRNSITPPNPSGGSGLSETGSLDRAKAALERRKKTEDGAGNPILCRVEVTRPNPDSLIDELLKATNLEQTDLESSETTGLQLFIAKDGTTALGSHEVKSQMPAGVFKQVVMEENNR</sequence>
<feature type="region of interest" description="Disordered" evidence="2">
    <location>
        <begin position="526"/>
        <end position="548"/>
    </location>
</feature>
<protein>
    <recommendedName>
        <fullName evidence="3">C2 NT-type domain-containing protein</fullName>
    </recommendedName>
</protein>
<keyword evidence="5" id="KW-1185">Reference proteome</keyword>
<evidence type="ECO:0000256" key="1">
    <source>
        <dbReference type="ARBA" id="ARBA00034780"/>
    </source>
</evidence>
<gene>
    <name evidence="4" type="ORF">X777_02701</name>
</gene>
<feature type="region of interest" description="Disordered" evidence="2">
    <location>
        <begin position="590"/>
        <end position="648"/>
    </location>
</feature>
<dbReference type="EMBL" id="KK107154">
    <property type="protein sequence ID" value="EZA56850.1"/>
    <property type="molecule type" value="Genomic_DNA"/>
</dbReference>
<dbReference type="STRING" id="2015173.A0A026WLD4"/>
<dbReference type="Pfam" id="PF10358">
    <property type="entry name" value="NT-C2"/>
    <property type="match status" value="1"/>
</dbReference>
<organism evidence="4 5">
    <name type="scientific">Ooceraea biroi</name>
    <name type="common">Clonal raider ant</name>
    <name type="synonym">Cerapachys biroi</name>
    <dbReference type="NCBI Taxonomy" id="2015173"/>
    <lineage>
        <taxon>Eukaryota</taxon>
        <taxon>Metazoa</taxon>
        <taxon>Ecdysozoa</taxon>
        <taxon>Arthropoda</taxon>
        <taxon>Hexapoda</taxon>
        <taxon>Insecta</taxon>
        <taxon>Pterygota</taxon>
        <taxon>Neoptera</taxon>
        <taxon>Endopterygota</taxon>
        <taxon>Hymenoptera</taxon>
        <taxon>Apocrita</taxon>
        <taxon>Aculeata</taxon>
        <taxon>Formicoidea</taxon>
        <taxon>Formicidae</taxon>
        <taxon>Dorylinae</taxon>
        <taxon>Ooceraea</taxon>
    </lineage>
</organism>